<dbReference type="EMBL" id="PEXV01000062">
    <property type="protein sequence ID" value="PIS41708.1"/>
    <property type="molecule type" value="Genomic_DNA"/>
</dbReference>
<organism evidence="2 3">
    <name type="scientific">Candidatus Kerfeldbacteria bacterium CG08_land_8_20_14_0_20_42_7</name>
    <dbReference type="NCBI Taxonomy" id="2014245"/>
    <lineage>
        <taxon>Bacteria</taxon>
        <taxon>Candidatus Kerfeldiibacteriota</taxon>
    </lineage>
</organism>
<feature type="chain" id="PRO_5013950665" evidence="1">
    <location>
        <begin position="20"/>
        <end position="319"/>
    </location>
</feature>
<gene>
    <name evidence="2" type="ORF">COT25_01650</name>
</gene>
<protein>
    <submittedName>
        <fullName evidence="2">Uncharacterized protein</fullName>
    </submittedName>
</protein>
<accession>A0A2H0YT85</accession>
<proteinExistence type="predicted"/>
<reference evidence="3" key="1">
    <citation type="submission" date="2017-09" db="EMBL/GenBank/DDBJ databases">
        <title>Depth-based differentiation of microbial function through sediment-hosted aquifers and enrichment of novel symbionts in the deep terrestrial subsurface.</title>
        <authorList>
            <person name="Probst A.J."/>
            <person name="Ladd B."/>
            <person name="Jarett J.K."/>
            <person name="Geller-Mcgrath D.E."/>
            <person name="Sieber C.M.K."/>
            <person name="Emerson J.B."/>
            <person name="Anantharaman K."/>
            <person name="Thomas B.C."/>
            <person name="Malmstrom R."/>
            <person name="Stieglmeier M."/>
            <person name="Klingl A."/>
            <person name="Woyke T."/>
            <person name="Ryan C.M."/>
            <person name="Banfield J.F."/>
        </authorList>
    </citation>
    <scope>NUCLEOTIDE SEQUENCE [LARGE SCALE GENOMIC DNA]</scope>
</reference>
<sequence length="319" mass="36024">MRIIAVLVALIMSVSTVSAQSQEDTFVLQDFALAKGMSDSQFVKANMMVLSFVAKQLNANPKLHAEITAWADATQFTLHHDQLNAATATSRYNVVVGILVDSLGVDPQQLEAMRPRESSLKGGQYRKVEIRIHEPPVYVTQWALDSLGQELRAEIRNQQRSNITNVSNFFFSIAEIKIGISSHVYGNIIPVIVGRLGNQTLSFEATFGNSIFTKEKTFAKERLHVSYTLVSGNARYRPWNHPIDLIAGWQRLQERSTAYGRYTRKSSGPILGITWYPFTHVSFLGMWTPAEEDTFGVNRVAWHYNRFQVAVIVSKLWEK</sequence>
<comment type="caution">
    <text evidence="2">The sequence shown here is derived from an EMBL/GenBank/DDBJ whole genome shotgun (WGS) entry which is preliminary data.</text>
</comment>
<feature type="signal peptide" evidence="1">
    <location>
        <begin position="1"/>
        <end position="19"/>
    </location>
</feature>
<dbReference type="AlphaFoldDB" id="A0A2H0YT85"/>
<keyword evidence="1" id="KW-0732">Signal</keyword>
<dbReference type="Proteomes" id="UP000228711">
    <property type="component" value="Unassembled WGS sequence"/>
</dbReference>
<name>A0A2H0YT85_9BACT</name>
<evidence type="ECO:0000256" key="1">
    <source>
        <dbReference type="SAM" id="SignalP"/>
    </source>
</evidence>
<evidence type="ECO:0000313" key="3">
    <source>
        <dbReference type="Proteomes" id="UP000228711"/>
    </source>
</evidence>
<evidence type="ECO:0000313" key="2">
    <source>
        <dbReference type="EMBL" id="PIS41708.1"/>
    </source>
</evidence>